<protein>
    <submittedName>
        <fullName evidence="1">Phenylacetate--CoA ligase family protein</fullName>
    </submittedName>
</protein>
<dbReference type="RefSeq" id="WP_282356608.1">
    <property type="nucleotide sequence ID" value="NZ_JASBQV010000016.1"/>
</dbReference>
<accession>A0ABT6R3H1</accession>
<reference evidence="1 2" key="1">
    <citation type="submission" date="2023-04" db="EMBL/GenBank/DDBJ databases">
        <title>Antarctic isolates genomes.</title>
        <authorList>
            <person name="Dimov S.G."/>
        </authorList>
    </citation>
    <scope>NUCLEOTIDE SEQUENCE [LARGE SCALE GENOMIC DNA]</scope>
    <source>
        <strain evidence="1 2">AL19</strain>
    </source>
</reference>
<dbReference type="PANTHER" id="PTHR36932">
    <property type="entry name" value="CAPSULAR POLYSACCHARIDE BIOSYNTHESIS PROTEIN"/>
    <property type="match status" value="1"/>
</dbReference>
<dbReference type="PANTHER" id="PTHR36932:SF1">
    <property type="entry name" value="CAPSULAR POLYSACCHARIDE BIOSYNTHESIS PROTEIN"/>
    <property type="match status" value="1"/>
</dbReference>
<sequence length="449" mass="51634">MGIKEQVYLSSPVFLQNLLTTVYGYQLQRERYGSAYQKRFQELLAKEAHPLDVEADQLKRLNTFLLFCRQHSPYYKTLFAELELQLPLQHVSDLKQIPPLEKETLRQQIESIRTDLEAPIIGKTGGTTGKSIQVRYTKEDMQIRMAHLDYFKATHGVRKGMRRISFTAQSLVSEHQKTPVYWRKNRALNQLLFTVKKISPTTMTDYLRAIDQFDPESIDGLPSAMIELAYHAKREGIELQCRPHAIFPTAEMMTSTERHLIEEVFHGPVFDQYASSEGAPIVAECRCGQKHLHHEMGIIELEADGEVLVTSFDTHGTPLIRYRVGDRMTSSGKMCPCGHPGPVIDSIDGRKRGYLIKPDGQKVFESQLSSLVKVLPNSVERVQYIQNSERDITFLYIPDWTRFSWEHEQQLYRFLKTLLGADMQVSLRAVQEIPREVSGKTLLVKQMMT</sequence>
<organism evidence="1 2">
    <name type="scientific">Exiguobacterium antarcticum</name>
    <dbReference type="NCBI Taxonomy" id="132920"/>
    <lineage>
        <taxon>Bacteria</taxon>
        <taxon>Bacillati</taxon>
        <taxon>Bacillota</taxon>
        <taxon>Bacilli</taxon>
        <taxon>Bacillales</taxon>
        <taxon>Bacillales Family XII. Incertae Sedis</taxon>
        <taxon>Exiguobacterium</taxon>
    </lineage>
</organism>
<evidence type="ECO:0000313" key="1">
    <source>
        <dbReference type="EMBL" id="MDI3235490.1"/>
    </source>
</evidence>
<proteinExistence type="predicted"/>
<dbReference type="GO" id="GO:0016874">
    <property type="term" value="F:ligase activity"/>
    <property type="evidence" value="ECO:0007669"/>
    <property type="project" value="UniProtKB-KW"/>
</dbReference>
<keyword evidence="1" id="KW-0436">Ligase</keyword>
<dbReference type="Gene3D" id="3.40.50.12780">
    <property type="entry name" value="N-terminal domain of ligase-like"/>
    <property type="match status" value="1"/>
</dbReference>
<evidence type="ECO:0000313" key="2">
    <source>
        <dbReference type="Proteomes" id="UP001243286"/>
    </source>
</evidence>
<keyword evidence="2" id="KW-1185">Reference proteome</keyword>
<dbReference type="Proteomes" id="UP001243286">
    <property type="component" value="Unassembled WGS sequence"/>
</dbReference>
<comment type="caution">
    <text evidence="1">The sequence shown here is derived from an EMBL/GenBank/DDBJ whole genome shotgun (WGS) entry which is preliminary data.</text>
</comment>
<name>A0ABT6R3H1_9BACL</name>
<dbReference type="SUPFAM" id="SSF56801">
    <property type="entry name" value="Acetyl-CoA synthetase-like"/>
    <property type="match status" value="1"/>
</dbReference>
<dbReference type="InterPro" id="IPR042099">
    <property type="entry name" value="ANL_N_sf"/>
</dbReference>
<gene>
    <name evidence="1" type="ORF">QK289_10765</name>
</gene>
<dbReference type="InterPro" id="IPR053158">
    <property type="entry name" value="CapK_Type1_Caps_Biosynth"/>
</dbReference>
<dbReference type="EMBL" id="JASBQV010000016">
    <property type="protein sequence ID" value="MDI3235490.1"/>
    <property type="molecule type" value="Genomic_DNA"/>
</dbReference>